<evidence type="ECO:0000313" key="1">
    <source>
        <dbReference type="EMBL" id="TGL90704.1"/>
    </source>
</evidence>
<reference evidence="1" key="1">
    <citation type="journal article" date="2019" name="PLoS Negl. Trop. Dis.">
        <title>Revisiting the worldwide diversity of Leptospira species in the environment.</title>
        <authorList>
            <person name="Vincent A.T."/>
            <person name="Schiettekatte O."/>
            <person name="Bourhy P."/>
            <person name="Veyrier F.J."/>
            <person name="Picardeau M."/>
        </authorList>
    </citation>
    <scope>NUCLEOTIDE SEQUENCE [LARGE SCALE GENOMIC DNA]</scope>
    <source>
        <strain evidence="1">201702422</strain>
    </source>
</reference>
<sequence>MKNRSFILFISFIFSLNCDPKQNQGDPKENLKLCILTAIELENNPPKQDDLSIKQVSAAAYLALCYHDYKR</sequence>
<gene>
    <name evidence="1" type="ORF">EHQ69_12330</name>
</gene>
<name>A0A4Z1ADP9_9LEPT</name>
<keyword evidence="2" id="KW-1185">Reference proteome</keyword>
<accession>A0A4Z1ADP9</accession>
<organism evidence="1 2">
    <name type="scientific">Leptospira congkakensis</name>
    <dbReference type="NCBI Taxonomy" id="2484932"/>
    <lineage>
        <taxon>Bacteria</taxon>
        <taxon>Pseudomonadati</taxon>
        <taxon>Spirochaetota</taxon>
        <taxon>Spirochaetia</taxon>
        <taxon>Leptospirales</taxon>
        <taxon>Leptospiraceae</taxon>
        <taxon>Leptospira</taxon>
    </lineage>
</organism>
<evidence type="ECO:0000313" key="2">
    <source>
        <dbReference type="Proteomes" id="UP000298263"/>
    </source>
</evidence>
<comment type="caution">
    <text evidence="1">The sequence shown here is derived from an EMBL/GenBank/DDBJ whole genome shotgun (WGS) entry which is preliminary data.</text>
</comment>
<dbReference type="RefSeq" id="WP_135583763.1">
    <property type="nucleotide sequence ID" value="NZ_RQGO01000005.1"/>
</dbReference>
<protein>
    <submittedName>
        <fullName evidence="1">Uncharacterized protein</fullName>
    </submittedName>
</protein>
<dbReference type="AlphaFoldDB" id="A0A4Z1ADP9"/>
<dbReference type="EMBL" id="RQGP01000022">
    <property type="protein sequence ID" value="TGL90704.1"/>
    <property type="molecule type" value="Genomic_DNA"/>
</dbReference>
<proteinExistence type="predicted"/>
<dbReference type="Proteomes" id="UP000298263">
    <property type="component" value="Unassembled WGS sequence"/>
</dbReference>